<accession>A0A1M5CLH0</accession>
<evidence type="ECO:0000313" key="3">
    <source>
        <dbReference type="Proteomes" id="UP000184147"/>
    </source>
</evidence>
<keyword evidence="2" id="KW-0808">Transferase</keyword>
<dbReference type="GO" id="GO:0032259">
    <property type="term" value="P:methylation"/>
    <property type="evidence" value="ECO:0007669"/>
    <property type="project" value="UniProtKB-KW"/>
</dbReference>
<proteinExistence type="predicted"/>
<reference evidence="2 3" key="1">
    <citation type="submission" date="2016-11" db="EMBL/GenBank/DDBJ databases">
        <authorList>
            <person name="Jaros S."/>
            <person name="Januszkiewicz K."/>
            <person name="Wedrychowicz H."/>
        </authorList>
    </citation>
    <scope>NUCLEOTIDE SEQUENCE [LARGE SCALE GENOMIC DNA]</scope>
    <source>
        <strain evidence="2 3">DSM 25660</strain>
    </source>
</reference>
<dbReference type="GO" id="GO:0008757">
    <property type="term" value="F:S-adenosylmethionine-dependent methyltransferase activity"/>
    <property type="evidence" value="ECO:0007669"/>
    <property type="project" value="InterPro"/>
</dbReference>
<evidence type="ECO:0000259" key="1">
    <source>
        <dbReference type="Pfam" id="PF08241"/>
    </source>
</evidence>
<dbReference type="InterPro" id="IPR013216">
    <property type="entry name" value="Methyltransf_11"/>
</dbReference>
<dbReference type="Pfam" id="PF08241">
    <property type="entry name" value="Methyltransf_11"/>
    <property type="match status" value="1"/>
</dbReference>
<sequence length="314" mass="35560">MIADAILQSLIHPKTRTSVSAVDSHMIRFADGHSLPILQGKPVLLSEDSLFTIEGILQNTTTTQEATFIDTQGSIKNYLRKRVLPSLAKDFHLEKRYRELAQTVNAQGGRVLVIGSGDKVAYYKSLFHACEVVCSDVHLGLDADCVIDAHEIPFPDGFFDLVFAAQVLEHTMNPWKVAQEAQRVTKIGGRIQMEAPQNYPYHGQPYDFFRFTFTGLRILFEQCSIEKASITESNAAMVGVTLGNYMMNLSAQRYYRQGALFLSRFMFGWLKYLDRFTLHQRSVSFPKGYAFTFLKDGEVRKGDALLKEYYALKP</sequence>
<organism evidence="2 3">
    <name type="scientific">Flavobacterium fontis</name>
    <dbReference type="NCBI Taxonomy" id="1124188"/>
    <lineage>
        <taxon>Bacteria</taxon>
        <taxon>Pseudomonadati</taxon>
        <taxon>Bacteroidota</taxon>
        <taxon>Flavobacteriia</taxon>
        <taxon>Flavobacteriales</taxon>
        <taxon>Flavobacteriaceae</taxon>
        <taxon>Flavobacterium</taxon>
    </lineage>
</organism>
<keyword evidence="2" id="KW-0489">Methyltransferase</keyword>
<dbReference type="SUPFAM" id="SSF53335">
    <property type="entry name" value="S-adenosyl-L-methionine-dependent methyltransferases"/>
    <property type="match status" value="1"/>
</dbReference>
<dbReference type="OrthoDB" id="9805171at2"/>
<protein>
    <submittedName>
        <fullName evidence="2">Methyltransferase domain-containing protein</fullName>
    </submittedName>
</protein>
<dbReference type="RefSeq" id="WP_073363981.1">
    <property type="nucleotide sequence ID" value="NZ_FQVQ01000012.1"/>
</dbReference>
<keyword evidence="3" id="KW-1185">Reference proteome</keyword>
<dbReference type="EMBL" id="FQVQ01000012">
    <property type="protein sequence ID" value="SHF55563.1"/>
    <property type="molecule type" value="Genomic_DNA"/>
</dbReference>
<evidence type="ECO:0000313" key="2">
    <source>
        <dbReference type="EMBL" id="SHF55563.1"/>
    </source>
</evidence>
<feature type="domain" description="Methyltransferase type 11" evidence="1">
    <location>
        <begin position="146"/>
        <end position="191"/>
    </location>
</feature>
<dbReference type="AlphaFoldDB" id="A0A1M5CLH0"/>
<dbReference type="InterPro" id="IPR029063">
    <property type="entry name" value="SAM-dependent_MTases_sf"/>
</dbReference>
<dbReference type="STRING" id="1124188.SAMN05444377_11251"/>
<dbReference type="Gene3D" id="3.40.50.150">
    <property type="entry name" value="Vaccinia Virus protein VP39"/>
    <property type="match status" value="1"/>
</dbReference>
<name>A0A1M5CLH0_9FLAO</name>
<dbReference type="Proteomes" id="UP000184147">
    <property type="component" value="Unassembled WGS sequence"/>
</dbReference>
<gene>
    <name evidence="2" type="ORF">SAMN05444377_11251</name>
</gene>